<feature type="disulfide bond" evidence="6">
    <location>
        <begin position="525"/>
        <end position="534"/>
    </location>
</feature>
<feature type="disulfide bond" evidence="6">
    <location>
        <begin position="428"/>
        <end position="438"/>
    </location>
</feature>
<dbReference type="InterPro" id="IPR001881">
    <property type="entry name" value="EGF-like_Ca-bd_dom"/>
</dbReference>
<feature type="disulfide bond" evidence="6">
    <location>
        <begin position="449"/>
        <end position="458"/>
    </location>
</feature>
<dbReference type="Proteomes" id="UP000046395">
    <property type="component" value="Unassembled WGS sequence"/>
</dbReference>
<dbReference type="PRINTS" id="PR00010">
    <property type="entry name" value="EGFBLOOD"/>
</dbReference>
<dbReference type="FunFam" id="2.10.25.10:FF:000472">
    <property type="entry name" value="Uncharacterized protein, isoform A"/>
    <property type="match status" value="1"/>
</dbReference>
<dbReference type="Pfam" id="PF25024">
    <property type="entry name" value="EGF_TEN"/>
    <property type="match status" value="1"/>
</dbReference>
<dbReference type="PROSITE" id="PS01187">
    <property type="entry name" value="EGF_CA"/>
    <property type="match status" value="3"/>
</dbReference>
<proteinExistence type="predicted"/>
<dbReference type="GO" id="GO:0003008">
    <property type="term" value="P:system process"/>
    <property type="evidence" value="ECO:0007669"/>
    <property type="project" value="UniProtKB-ARBA"/>
</dbReference>
<feature type="disulfide bond" evidence="6">
    <location>
        <begin position="639"/>
        <end position="648"/>
    </location>
</feature>
<feature type="signal peptide" evidence="7">
    <location>
        <begin position="1"/>
        <end position="21"/>
    </location>
</feature>
<feature type="disulfide bond" evidence="6">
    <location>
        <begin position="290"/>
        <end position="299"/>
    </location>
</feature>
<evidence type="ECO:0000256" key="1">
    <source>
        <dbReference type="ARBA" id="ARBA00022536"/>
    </source>
</evidence>
<feature type="disulfide bond" evidence="6">
    <location>
        <begin position="375"/>
        <end position="384"/>
    </location>
</feature>
<feature type="domain" description="EGF-like" evidence="8">
    <location>
        <begin position="387"/>
        <end position="422"/>
    </location>
</feature>
<dbReference type="Pfam" id="PF00008">
    <property type="entry name" value="EGF"/>
    <property type="match status" value="5"/>
</dbReference>
<feature type="disulfide bond" evidence="6">
    <location>
        <begin position="754"/>
        <end position="763"/>
    </location>
</feature>
<keyword evidence="3" id="KW-0677">Repeat</keyword>
<dbReference type="FunFam" id="2.10.25.10:FF:000095">
    <property type="entry name" value="Notch, isoform B"/>
    <property type="match status" value="1"/>
</dbReference>
<dbReference type="STRING" id="70415.A0A5S6R0D4"/>
<feature type="chain" id="PRO_5024370141" evidence="7">
    <location>
        <begin position="22"/>
        <end position="805"/>
    </location>
</feature>
<dbReference type="PROSITE" id="PS00022">
    <property type="entry name" value="EGF_1"/>
    <property type="match status" value="13"/>
</dbReference>
<evidence type="ECO:0000256" key="2">
    <source>
        <dbReference type="ARBA" id="ARBA00022729"/>
    </source>
</evidence>
<dbReference type="SMART" id="SM00181">
    <property type="entry name" value="EGF"/>
    <property type="match status" value="14"/>
</dbReference>
<feature type="disulfide bond" evidence="6">
    <location>
        <begin position="601"/>
        <end position="610"/>
    </location>
</feature>
<keyword evidence="1 6" id="KW-0245">EGF-like domain</keyword>
<evidence type="ECO:0000259" key="8">
    <source>
        <dbReference type="PROSITE" id="PS50026"/>
    </source>
</evidence>
<dbReference type="InterPro" id="IPR018097">
    <property type="entry name" value="EGF_Ca-bd_CS"/>
</dbReference>
<dbReference type="PANTHER" id="PTHR24049">
    <property type="entry name" value="CRUMBS FAMILY MEMBER"/>
    <property type="match status" value="1"/>
</dbReference>
<comment type="caution">
    <text evidence="6">Lacks conserved residue(s) required for the propagation of feature annotation.</text>
</comment>
<dbReference type="SMART" id="SM00179">
    <property type="entry name" value="EGF_CA"/>
    <property type="match status" value="10"/>
</dbReference>
<keyword evidence="5" id="KW-0325">Glycoprotein</keyword>
<dbReference type="PROSITE" id="PS01186">
    <property type="entry name" value="EGF_2"/>
    <property type="match status" value="7"/>
</dbReference>
<dbReference type="Gene3D" id="2.10.25.10">
    <property type="entry name" value="Laminin"/>
    <property type="match status" value="12"/>
</dbReference>
<feature type="domain" description="EGF-like" evidence="8">
    <location>
        <begin position="349"/>
        <end position="385"/>
    </location>
</feature>
<evidence type="ECO:0000256" key="4">
    <source>
        <dbReference type="ARBA" id="ARBA00023157"/>
    </source>
</evidence>
<accession>A0A5S6R0D4</accession>
<dbReference type="WBParaSite" id="TMUE_3000013106.1">
    <property type="protein sequence ID" value="TMUE_3000013106.1"/>
    <property type="gene ID" value="WBGene00301794"/>
</dbReference>
<dbReference type="AlphaFoldDB" id="A0A5S6R0D4"/>
<feature type="disulfide bond" evidence="6">
    <location>
        <begin position="714"/>
        <end position="723"/>
    </location>
</feature>
<dbReference type="InterPro" id="IPR000742">
    <property type="entry name" value="EGF"/>
</dbReference>
<dbReference type="FunFam" id="2.10.25.10:FF:000122">
    <property type="entry name" value="Protein crumbs homolog 2"/>
    <property type="match status" value="2"/>
</dbReference>
<evidence type="ECO:0000256" key="3">
    <source>
        <dbReference type="ARBA" id="ARBA00022737"/>
    </source>
</evidence>
<feature type="domain" description="EGF-like" evidence="8">
    <location>
        <begin position="537"/>
        <end position="573"/>
    </location>
</feature>
<evidence type="ECO:0000256" key="6">
    <source>
        <dbReference type="PROSITE-ProRule" id="PRU00076"/>
    </source>
</evidence>
<feature type="domain" description="EGF-like" evidence="8">
    <location>
        <begin position="424"/>
        <end position="459"/>
    </location>
</feature>
<keyword evidence="9" id="KW-1185">Reference proteome</keyword>
<feature type="disulfide bond" evidence="6">
    <location>
        <begin position="487"/>
        <end position="496"/>
    </location>
</feature>
<feature type="domain" description="EGF-like" evidence="8">
    <location>
        <begin position="302"/>
        <end position="347"/>
    </location>
</feature>
<feature type="disulfide bond" evidence="6">
    <location>
        <begin position="412"/>
        <end position="421"/>
    </location>
</feature>
<evidence type="ECO:0000256" key="5">
    <source>
        <dbReference type="ARBA" id="ARBA00023180"/>
    </source>
</evidence>
<dbReference type="PROSITE" id="PS00010">
    <property type="entry name" value="ASX_HYDROXYL"/>
    <property type="match status" value="5"/>
</dbReference>
<feature type="domain" description="EGF-like" evidence="8">
    <location>
        <begin position="727"/>
        <end position="764"/>
    </location>
</feature>
<feature type="disulfide bond" evidence="6">
    <location>
        <begin position="563"/>
        <end position="572"/>
    </location>
</feature>
<dbReference type="InterPro" id="IPR000152">
    <property type="entry name" value="EGF-type_Asp/Asn_hydroxyl_site"/>
</dbReference>
<feature type="disulfide bond" evidence="6">
    <location>
        <begin position="655"/>
        <end position="665"/>
    </location>
</feature>
<dbReference type="GO" id="GO:0048732">
    <property type="term" value="P:gland development"/>
    <property type="evidence" value="ECO:0007669"/>
    <property type="project" value="UniProtKB-ARBA"/>
</dbReference>
<feature type="domain" description="EGF-like" evidence="8">
    <location>
        <begin position="260"/>
        <end position="300"/>
    </location>
</feature>
<dbReference type="SUPFAM" id="SSF57196">
    <property type="entry name" value="EGF/Laminin"/>
    <property type="match status" value="12"/>
</dbReference>
<dbReference type="GO" id="GO:0016020">
    <property type="term" value="C:membrane"/>
    <property type="evidence" value="ECO:0007669"/>
    <property type="project" value="UniProtKB-SubCell"/>
</dbReference>
<feature type="domain" description="EGF-like" evidence="8">
    <location>
        <begin position="651"/>
        <end position="686"/>
    </location>
</feature>
<keyword evidence="2 7" id="KW-0732">Signal</keyword>
<evidence type="ECO:0000313" key="9">
    <source>
        <dbReference type="Proteomes" id="UP000046395"/>
    </source>
</evidence>
<dbReference type="FunFam" id="2.10.25.10:FF:000004">
    <property type="entry name" value="Neurogenic locus notch 1"/>
    <property type="match status" value="2"/>
</dbReference>
<organism evidence="9 10">
    <name type="scientific">Trichuris muris</name>
    <name type="common">Mouse whipworm</name>
    <dbReference type="NCBI Taxonomy" id="70415"/>
    <lineage>
        <taxon>Eukaryota</taxon>
        <taxon>Metazoa</taxon>
        <taxon>Ecdysozoa</taxon>
        <taxon>Nematoda</taxon>
        <taxon>Enoplea</taxon>
        <taxon>Dorylaimia</taxon>
        <taxon>Trichinellida</taxon>
        <taxon>Trichuridae</taxon>
        <taxon>Trichuris</taxon>
    </lineage>
</organism>
<keyword evidence="4 6" id="KW-1015">Disulfide bond</keyword>
<feature type="domain" description="EGF-like" evidence="8">
    <location>
        <begin position="575"/>
        <end position="611"/>
    </location>
</feature>
<name>A0A5S6R0D4_TRIMR</name>
<protein>
    <submittedName>
        <fullName evidence="10">EGF-like domain-containing protein</fullName>
    </submittedName>
</protein>
<sequence length="805" mass="88854">MSRIVRPAGIVCLCVLAQCMAMCPSDYGLPGYGINLGEQRRCLSVVAAKMSSVPWNANWLGTANKICSNLFESGRLANLTTFPPLPQLFNNAWALSLNGSFVIVGGCALRSSRMKNAQIESDGFPLHTDNYGYSKCSPKIVRQFLQTLGSIHYHRGSNVSRYGLIGMGLRNSRDKLLLICAYYELGRAEAAPNYFACTNKSFPVDYVACEHPTLQQACIGVDKQGKECRCAPGRRGPFCAAYDVTREERYRRSFSAMVFRTPDCRGFCPEHALCTPKDPKSSSTTYYCQCHWAYNGENCENKWSQCHLSKFCIPHGWCKDTIFKLPSGTQYSHTCICDAGWTGADCMTDIDECLSNPCQNSGTCLDAVNTFACECQLGYTGLLCEKDLNECLNDPCVNGRCINEFGSFACDCYHGYTGKNCEIEINECDSNPCHYGTCHDLPNSYFCVCMDGFTGHHCETPINECVSNPCKNNGTCVKKARGFICQCPAHIKGRLCDGGTTMCSTNPCKAGGTCKPTKEGFECRCRIGRTGETCEKDINECLQRPCKNNGQCVDGDGMYTCRCMDGFVGVSCEIDVDECLGNPCGPRASCVNVRGSYECICDDHYEGIECEKVKDPCIPNPCLHGGTCAKKLETFACTCTAEYTGKRCDTATSGCAQEPCMFGRCEYKSSSPFCLCDRGFTGERCDMRINFCKDIQCTQNARCVSSLDGYYCECNPGFTGQQCETYYVGACRFPEVCINGGTCVVKGDTFQCQCLPSFTGETCEIEVISTPEREAEHNKKGLPNRSVDTVDKFRSGRQHESIRYW</sequence>
<dbReference type="GO" id="GO:0005509">
    <property type="term" value="F:calcium ion binding"/>
    <property type="evidence" value="ECO:0007669"/>
    <property type="project" value="InterPro"/>
</dbReference>
<reference evidence="10" key="1">
    <citation type="submission" date="2019-12" db="UniProtKB">
        <authorList>
            <consortium name="WormBaseParasite"/>
        </authorList>
    </citation>
    <scope>IDENTIFICATION</scope>
</reference>
<dbReference type="GO" id="GO:0051240">
    <property type="term" value="P:positive regulation of multicellular organismal process"/>
    <property type="evidence" value="ECO:0007669"/>
    <property type="project" value="UniProtKB-ARBA"/>
</dbReference>
<feature type="disulfide bond" evidence="6">
    <location>
        <begin position="264"/>
        <end position="274"/>
    </location>
</feature>
<feature type="domain" description="EGF-like" evidence="8">
    <location>
        <begin position="613"/>
        <end position="649"/>
    </location>
</feature>
<dbReference type="FunFam" id="2.10.25.10:FF:000279">
    <property type="entry name" value="Neurogenic locus notch 1"/>
    <property type="match status" value="1"/>
</dbReference>
<dbReference type="CDD" id="cd00054">
    <property type="entry name" value="EGF_CA"/>
    <property type="match status" value="9"/>
</dbReference>
<evidence type="ECO:0000256" key="7">
    <source>
        <dbReference type="SAM" id="SignalP"/>
    </source>
</evidence>
<feature type="disulfide bond" evidence="6">
    <location>
        <begin position="676"/>
        <end position="685"/>
    </location>
</feature>
<dbReference type="PROSITE" id="PS50026">
    <property type="entry name" value="EGF_3"/>
    <property type="match status" value="13"/>
</dbReference>
<feature type="domain" description="EGF-like" evidence="8">
    <location>
        <begin position="461"/>
        <end position="497"/>
    </location>
</feature>
<feature type="disulfide bond" evidence="6">
    <location>
        <begin position="391"/>
        <end position="401"/>
    </location>
</feature>
<dbReference type="InterPro" id="IPR051022">
    <property type="entry name" value="Notch_Cell-Fate_Det"/>
</dbReference>
<feature type="domain" description="EGF-like" evidence="8">
    <location>
        <begin position="688"/>
        <end position="724"/>
    </location>
</feature>
<feature type="disulfide bond" evidence="6">
    <location>
        <begin position="337"/>
        <end position="346"/>
    </location>
</feature>
<feature type="domain" description="EGF-like" evidence="8">
    <location>
        <begin position="499"/>
        <end position="535"/>
    </location>
</feature>
<evidence type="ECO:0000313" key="10">
    <source>
        <dbReference type="WBParaSite" id="TMUE_3000013106.1"/>
    </source>
</evidence>